<dbReference type="STRING" id="56804.BAE46_07095"/>
<accession>H5TCP3</accession>
<evidence type="ECO:0000313" key="1">
    <source>
        <dbReference type="EMBL" id="GAB56070.1"/>
    </source>
</evidence>
<comment type="caution">
    <text evidence="1">The sequence shown here is derived from an EMBL/GenBank/DDBJ whole genome shotgun (WGS) entry which is preliminary data.</text>
</comment>
<dbReference type="EMBL" id="BAET01000020">
    <property type="protein sequence ID" value="GAB56070.1"/>
    <property type="molecule type" value="Genomic_DNA"/>
</dbReference>
<dbReference type="RefSeq" id="WP_006005823.1">
    <property type="nucleotide sequence ID" value="NZ_BAET01000020.1"/>
</dbReference>
<dbReference type="PROSITE" id="PS51257">
    <property type="entry name" value="PROKAR_LIPOPROTEIN"/>
    <property type="match status" value="1"/>
</dbReference>
<organism evidence="1 2">
    <name type="scientific">Glaciecola punicea ACAM 611</name>
    <dbReference type="NCBI Taxonomy" id="1121923"/>
    <lineage>
        <taxon>Bacteria</taxon>
        <taxon>Pseudomonadati</taxon>
        <taxon>Pseudomonadota</taxon>
        <taxon>Gammaproteobacteria</taxon>
        <taxon>Alteromonadales</taxon>
        <taxon>Alteromonadaceae</taxon>
        <taxon>Glaciecola</taxon>
    </lineage>
</organism>
<sequence>MHHYKKRISLIAICFFTLIALFGCAEKEPAREVSLSVLVDSPAEFNNSQVTTNGKVRHFETPMHYWIEDESLNRVEVVPHDKVGPYLGQFVVVTGEFRFSATTGRSIILSEIKRQ</sequence>
<name>H5TCP3_9ALTE</name>
<dbReference type="eggNOG" id="ENOG50331Q6">
    <property type="taxonomic scope" value="Bacteria"/>
</dbReference>
<reference evidence="1 2" key="2">
    <citation type="journal article" date="2017" name="Antonie Van Leeuwenhoek">
        <title>Rhizobium rhizosphaerae sp. nov., a novel species isolated from rice rhizosphere.</title>
        <authorList>
            <person name="Zhao J.J."/>
            <person name="Zhang J."/>
            <person name="Zhang R.J."/>
            <person name="Zhang C.W."/>
            <person name="Yin H.Q."/>
            <person name="Zhang X.X."/>
        </authorList>
    </citation>
    <scope>NUCLEOTIDE SEQUENCE [LARGE SCALE GENOMIC DNA]</scope>
    <source>
        <strain evidence="1 2">ACAM 611</strain>
    </source>
</reference>
<dbReference type="OrthoDB" id="5786500at2"/>
<reference evidence="1 2" key="1">
    <citation type="journal article" date="2012" name="J. Bacteriol.">
        <title>Genome sequence of proteorhodopsin-containing sea ice bacterium Glaciecola punicea ACAM 611T.</title>
        <authorList>
            <person name="Qin Q.-L."/>
            <person name="Xie B.-B."/>
            <person name="Shu Y.-L."/>
            <person name="Rong J.-C."/>
            <person name="Zhao D.-L."/>
            <person name="Zhang X.-Y."/>
            <person name="Chen X.-L."/>
            <person name="Zhou B.-C."/>
            <person name="Zhanga Y.-Z."/>
        </authorList>
    </citation>
    <scope>NUCLEOTIDE SEQUENCE [LARGE SCALE GENOMIC DNA]</scope>
    <source>
        <strain evidence="1 2">ACAM 611</strain>
    </source>
</reference>
<protein>
    <recommendedName>
        <fullName evidence="3">Glucose-inhibited division protein B</fullName>
    </recommendedName>
</protein>
<evidence type="ECO:0000313" key="2">
    <source>
        <dbReference type="Proteomes" id="UP000053586"/>
    </source>
</evidence>
<dbReference type="Proteomes" id="UP000053586">
    <property type="component" value="Unassembled WGS sequence"/>
</dbReference>
<dbReference type="AlphaFoldDB" id="H5TCP3"/>
<keyword evidence="2" id="KW-1185">Reference proteome</keyword>
<gene>
    <name evidence="1" type="ORF">GPUN_1955</name>
</gene>
<proteinExistence type="predicted"/>
<evidence type="ECO:0008006" key="3">
    <source>
        <dbReference type="Google" id="ProtNLM"/>
    </source>
</evidence>